<keyword evidence="6" id="KW-1133">Transmembrane helix</keyword>
<dbReference type="GeneID" id="25282309"/>
<dbReference type="InterPro" id="IPR015881">
    <property type="entry name" value="ARHD_Rieske_2Fe_2S"/>
</dbReference>
<organism evidence="8 9">
    <name type="scientific">Exophiala aquamarina CBS 119918</name>
    <dbReference type="NCBI Taxonomy" id="1182545"/>
    <lineage>
        <taxon>Eukaryota</taxon>
        <taxon>Fungi</taxon>
        <taxon>Dikarya</taxon>
        <taxon>Ascomycota</taxon>
        <taxon>Pezizomycotina</taxon>
        <taxon>Eurotiomycetes</taxon>
        <taxon>Chaetothyriomycetidae</taxon>
        <taxon>Chaetothyriales</taxon>
        <taxon>Herpotrichiellaceae</taxon>
        <taxon>Exophiala</taxon>
    </lineage>
</organism>
<dbReference type="InterPro" id="IPR036922">
    <property type="entry name" value="Rieske_2Fe-2S_sf"/>
</dbReference>
<gene>
    <name evidence="8" type="ORF">A1O9_07395</name>
</gene>
<protein>
    <recommendedName>
        <fullName evidence="7">Rieske domain-containing protein</fullName>
    </recommendedName>
</protein>
<keyword evidence="9" id="KW-1185">Reference proteome</keyword>
<dbReference type="CDD" id="cd03469">
    <property type="entry name" value="Rieske_RO_Alpha_N"/>
    <property type="match status" value="1"/>
</dbReference>
<dbReference type="Proteomes" id="UP000027920">
    <property type="component" value="Unassembled WGS sequence"/>
</dbReference>
<proteinExistence type="predicted"/>
<evidence type="ECO:0000259" key="7">
    <source>
        <dbReference type="PROSITE" id="PS51296"/>
    </source>
</evidence>
<dbReference type="InterPro" id="IPR017941">
    <property type="entry name" value="Rieske_2Fe-2S"/>
</dbReference>
<dbReference type="Gene3D" id="3.90.380.10">
    <property type="entry name" value="Naphthalene 1,2-dioxygenase Alpha Subunit, Chain A, domain 1"/>
    <property type="match status" value="1"/>
</dbReference>
<evidence type="ECO:0000256" key="4">
    <source>
        <dbReference type="ARBA" id="ARBA00023004"/>
    </source>
</evidence>
<keyword evidence="4" id="KW-0408">Iron</keyword>
<feature type="domain" description="Rieske" evidence="7">
    <location>
        <begin position="89"/>
        <end position="186"/>
    </location>
</feature>
<keyword evidence="3" id="KW-0560">Oxidoreductase</keyword>
<dbReference type="PROSITE" id="PS51296">
    <property type="entry name" value="RIESKE"/>
    <property type="match status" value="1"/>
</dbReference>
<name>A0A072PNX5_9EURO</name>
<dbReference type="PANTHER" id="PTHR43756">
    <property type="entry name" value="CHOLINE MONOOXYGENASE, CHLOROPLASTIC"/>
    <property type="match status" value="1"/>
</dbReference>
<keyword evidence="2" id="KW-0479">Metal-binding</keyword>
<dbReference type="PRINTS" id="PR00090">
    <property type="entry name" value="RNGDIOXGNASE"/>
</dbReference>
<evidence type="ECO:0000256" key="2">
    <source>
        <dbReference type="ARBA" id="ARBA00022723"/>
    </source>
</evidence>
<dbReference type="GO" id="GO:0005506">
    <property type="term" value="F:iron ion binding"/>
    <property type="evidence" value="ECO:0007669"/>
    <property type="project" value="InterPro"/>
</dbReference>
<sequence length="417" mass="47202">MVLILSQALADIPLPAYIFAFSCVVYLFSSLIVKYLQAAFFLGVDRKDAAPTGSTLDLVEKGSLKRDESLSDEEVFQLERRAFFSRTWLFVCHRSRFSKAGDYHAFDIAGISFFVVLGKDSKIRAFHNVCRHRAYTVVRKSCGNSTRFSCKYHGWQYDDEGKLVKAPKFEESPGFNHEENGLFEVKLILTREGLIFVNFDARTMNLPFNDVKSHINLGSSIWMDGFDVRSTGNWKDIANEFSKHAQGAQSALWRPKWLCKTKQDALLGPLSVVKEMHSEVWYTVTLLPHSFAEVTVRCDLYRKEGHKISPTVIEKCKSELKAEISVLTELQGARDNSRSYFAYQCGGRTIDLFAILSQHQRSENLSKRRLQPAIRLTGTGDSDNEAAALCDTLDGAMTLPLLEKCSTVSSLRRSLDW</sequence>
<keyword evidence="1" id="KW-0001">2Fe-2S</keyword>
<comment type="caution">
    <text evidence="8">The sequence shown here is derived from an EMBL/GenBank/DDBJ whole genome shotgun (WGS) entry which is preliminary data.</text>
</comment>
<dbReference type="PANTHER" id="PTHR43756:SF6">
    <property type="entry name" value="CLUSTER-BINDING PROTEIN, PUTATIVE (AFU_ORTHOLOGUE AFUA_6G03920)-RELATED"/>
    <property type="match status" value="1"/>
</dbReference>
<dbReference type="SUPFAM" id="SSF50022">
    <property type="entry name" value="ISP domain"/>
    <property type="match status" value="1"/>
</dbReference>
<evidence type="ECO:0000256" key="5">
    <source>
        <dbReference type="ARBA" id="ARBA00023014"/>
    </source>
</evidence>
<dbReference type="OrthoDB" id="426882at2759"/>
<dbReference type="AlphaFoldDB" id="A0A072PNX5"/>
<evidence type="ECO:0000256" key="1">
    <source>
        <dbReference type="ARBA" id="ARBA00022714"/>
    </source>
</evidence>
<dbReference type="Gene3D" id="2.102.10.10">
    <property type="entry name" value="Rieske [2Fe-2S] iron-sulphur domain"/>
    <property type="match status" value="1"/>
</dbReference>
<dbReference type="EMBL" id="AMGV01000005">
    <property type="protein sequence ID" value="KEF57205.1"/>
    <property type="molecule type" value="Genomic_DNA"/>
</dbReference>
<dbReference type="Pfam" id="PF00355">
    <property type="entry name" value="Rieske"/>
    <property type="match status" value="1"/>
</dbReference>
<dbReference type="STRING" id="1182545.A0A072PNX5"/>
<dbReference type="RefSeq" id="XP_013259795.1">
    <property type="nucleotide sequence ID" value="XM_013404341.1"/>
</dbReference>
<evidence type="ECO:0000313" key="9">
    <source>
        <dbReference type="Proteomes" id="UP000027920"/>
    </source>
</evidence>
<evidence type="ECO:0000313" key="8">
    <source>
        <dbReference type="EMBL" id="KEF57205.1"/>
    </source>
</evidence>
<feature type="transmembrane region" description="Helical" evidence="6">
    <location>
        <begin position="16"/>
        <end position="36"/>
    </location>
</feature>
<evidence type="ECO:0000256" key="6">
    <source>
        <dbReference type="SAM" id="Phobius"/>
    </source>
</evidence>
<dbReference type="PROSITE" id="PS00570">
    <property type="entry name" value="RING_HYDROXYL_ALPHA"/>
    <property type="match status" value="1"/>
</dbReference>
<dbReference type="GO" id="GO:0016491">
    <property type="term" value="F:oxidoreductase activity"/>
    <property type="evidence" value="ECO:0007669"/>
    <property type="project" value="UniProtKB-KW"/>
</dbReference>
<dbReference type="InterPro" id="IPR001663">
    <property type="entry name" value="Rng_hydr_dOase-A"/>
</dbReference>
<evidence type="ECO:0000256" key="3">
    <source>
        <dbReference type="ARBA" id="ARBA00023002"/>
    </source>
</evidence>
<keyword evidence="6" id="KW-0472">Membrane</keyword>
<accession>A0A072PNX5</accession>
<keyword evidence="5" id="KW-0411">Iron-sulfur</keyword>
<dbReference type="HOGENOM" id="CLU_026244_1_3_1"/>
<keyword evidence="6" id="KW-0812">Transmembrane</keyword>
<dbReference type="VEuPathDB" id="FungiDB:A1O9_07395"/>
<reference evidence="8 9" key="1">
    <citation type="submission" date="2013-03" db="EMBL/GenBank/DDBJ databases">
        <title>The Genome Sequence of Exophiala aquamarina CBS 119918.</title>
        <authorList>
            <consortium name="The Broad Institute Genomics Platform"/>
            <person name="Cuomo C."/>
            <person name="de Hoog S."/>
            <person name="Gorbushina A."/>
            <person name="Walker B."/>
            <person name="Young S.K."/>
            <person name="Zeng Q."/>
            <person name="Gargeya S."/>
            <person name="Fitzgerald M."/>
            <person name="Haas B."/>
            <person name="Abouelleil A."/>
            <person name="Allen A.W."/>
            <person name="Alvarado L."/>
            <person name="Arachchi H.M."/>
            <person name="Berlin A.M."/>
            <person name="Chapman S.B."/>
            <person name="Gainer-Dewar J."/>
            <person name="Goldberg J."/>
            <person name="Griggs A."/>
            <person name="Gujja S."/>
            <person name="Hansen M."/>
            <person name="Howarth C."/>
            <person name="Imamovic A."/>
            <person name="Ireland A."/>
            <person name="Larimer J."/>
            <person name="McCowan C."/>
            <person name="Murphy C."/>
            <person name="Pearson M."/>
            <person name="Poon T.W."/>
            <person name="Priest M."/>
            <person name="Roberts A."/>
            <person name="Saif S."/>
            <person name="Shea T."/>
            <person name="Sisk P."/>
            <person name="Sykes S."/>
            <person name="Wortman J."/>
            <person name="Nusbaum C."/>
            <person name="Birren B."/>
        </authorList>
    </citation>
    <scope>NUCLEOTIDE SEQUENCE [LARGE SCALE GENOMIC DNA]</scope>
    <source>
        <strain evidence="8 9">CBS 119918</strain>
    </source>
</reference>
<dbReference type="GO" id="GO:0051537">
    <property type="term" value="F:2 iron, 2 sulfur cluster binding"/>
    <property type="evidence" value="ECO:0007669"/>
    <property type="project" value="UniProtKB-KW"/>
</dbReference>